<keyword evidence="5" id="KW-1185">Reference proteome</keyword>
<keyword evidence="2" id="KW-0378">Hydrolase</keyword>
<organism evidence="4 5">
    <name type="scientific">Hanstruepera neustonica</name>
    <dbReference type="NCBI Taxonomy" id="1445657"/>
    <lineage>
        <taxon>Bacteria</taxon>
        <taxon>Pseudomonadati</taxon>
        <taxon>Bacteroidota</taxon>
        <taxon>Flavobacteriia</taxon>
        <taxon>Flavobacteriales</taxon>
        <taxon>Flavobacteriaceae</taxon>
        <taxon>Hanstruepera</taxon>
    </lineage>
</organism>
<accession>A0A2K1E041</accession>
<evidence type="ECO:0000256" key="2">
    <source>
        <dbReference type="ARBA" id="ARBA00022801"/>
    </source>
</evidence>
<gene>
    <name evidence="4" type="ORF">C1T31_04685</name>
</gene>
<dbReference type="OrthoDB" id="9777090at2"/>
<sequence length="290" mass="32644">MAIVSILLLTLFEIKILLNQKEKTIIMKHLKLTTLLLCTLLLFTCRNSDDSSPVPPSRTFDDVRQDFSQIDFTTGNNDIALRNHFNFIWNFRVVMPDVDFTNNNRPLIVTLHGGVSISDPNAHKHTDCFAEPGFSALDPIIISPNADQLSWFHAYNVEFVLSLVDLAKEFLPVDPNKIVINGYSDGGNGSWYLGETRPNFFSAAIPMASAYGSYHQNGTARTMPIPMYVIHGENDDLFPLADIQDWVMETTDVGSDITLDVAPGLTHYEPCEYVSYLQNASDWLVNHVWN</sequence>
<feature type="domain" description="Dienelactone hydrolase" evidence="3">
    <location>
        <begin position="163"/>
        <end position="267"/>
    </location>
</feature>
<evidence type="ECO:0000313" key="4">
    <source>
        <dbReference type="EMBL" id="PNQ73639.1"/>
    </source>
</evidence>
<dbReference type="PANTHER" id="PTHR43037">
    <property type="entry name" value="UNNAMED PRODUCT-RELATED"/>
    <property type="match status" value="1"/>
</dbReference>
<protein>
    <recommendedName>
        <fullName evidence="3">Dienelactone hydrolase domain-containing protein</fullName>
    </recommendedName>
</protein>
<dbReference type="SUPFAM" id="SSF53474">
    <property type="entry name" value="alpha/beta-Hydrolases"/>
    <property type="match status" value="1"/>
</dbReference>
<dbReference type="Gene3D" id="3.40.50.1820">
    <property type="entry name" value="alpha/beta hydrolase"/>
    <property type="match status" value="1"/>
</dbReference>
<dbReference type="InterPro" id="IPR050955">
    <property type="entry name" value="Plant_Biomass_Hydrol_Est"/>
</dbReference>
<name>A0A2K1E041_9FLAO</name>
<comment type="caution">
    <text evidence="4">The sequence shown here is derived from an EMBL/GenBank/DDBJ whole genome shotgun (WGS) entry which is preliminary data.</text>
</comment>
<evidence type="ECO:0000256" key="1">
    <source>
        <dbReference type="ARBA" id="ARBA00022729"/>
    </source>
</evidence>
<keyword evidence="1" id="KW-0732">Signal</keyword>
<dbReference type="EMBL" id="POWF01000002">
    <property type="protein sequence ID" value="PNQ73639.1"/>
    <property type="molecule type" value="Genomic_DNA"/>
</dbReference>
<dbReference type="InterPro" id="IPR029058">
    <property type="entry name" value="AB_hydrolase_fold"/>
</dbReference>
<proteinExistence type="predicted"/>
<evidence type="ECO:0000259" key="3">
    <source>
        <dbReference type="Pfam" id="PF01738"/>
    </source>
</evidence>
<dbReference type="InterPro" id="IPR002925">
    <property type="entry name" value="Dienelactn_hydro"/>
</dbReference>
<dbReference type="PANTHER" id="PTHR43037:SF5">
    <property type="entry name" value="FERULOYL ESTERASE"/>
    <property type="match status" value="1"/>
</dbReference>
<reference evidence="4 5" key="1">
    <citation type="submission" date="2018-01" db="EMBL/GenBank/DDBJ databases">
        <title>The draft genome of Hanstruepera neustonica JCM19743.</title>
        <authorList>
            <person name="He R.-H."/>
            <person name="Du Z.-J."/>
        </authorList>
    </citation>
    <scope>NUCLEOTIDE SEQUENCE [LARGE SCALE GENOMIC DNA]</scope>
    <source>
        <strain evidence="4 5">JCM19743</strain>
    </source>
</reference>
<dbReference type="GO" id="GO:0016787">
    <property type="term" value="F:hydrolase activity"/>
    <property type="evidence" value="ECO:0007669"/>
    <property type="project" value="UniProtKB-KW"/>
</dbReference>
<dbReference type="Proteomes" id="UP000236641">
    <property type="component" value="Unassembled WGS sequence"/>
</dbReference>
<dbReference type="AlphaFoldDB" id="A0A2K1E041"/>
<dbReference type="Pfam" id="PF01738">
    <property type="entry name" value="DLH"/>
    <property type="match status" value="1"/>
</dbReference>
<evidence type="ECO:0000313" key="5">
    <source>
        <dbReference type="Proteomes" id="UP000236641"/>
    </source>
</evidence>